<accession>A0A3M6Q5U3</accession>
<proteinExistence type="predicted"/>
<evidence type="ECO:0008006" key="3">
    <source>
        <dbReference type="Google" id="ProtNLM"/>
    </source>
</evidence>
<dbReference type="Proteomes" id="UP000267035">
    <property type="component" value="Unassembled WGS sequence"/>
</dbReference>
<gene>
    <name evidence="1" type="ORF">EBQ25_09550</name>
</gene>
<organism evidence="1 2">
    <name type="scientific">Allofranklinella schreckenbergeri</name>
    <dbReference type="NCBI Taxonomy" id="1076744"/>
    <lineage>
        <taxon>Bacteria</taxon>
        <taxon>Pseudomonadati</taxon>
        <taxon>Pseudomonadota</taxon>
        <taxon>Betaproteobacteria</taxon>
        <taxon>Burkholderiales</taxon>
        <taxon>Comamonadaceae</taxon>
        <taxon>Allofranklinella</taxon>
    </lineage>
</organism>
<comment type="caution">
    <text evidence="1">The sequence shown here is derived from an EMBL/GenBank/DDBJ whole genome shotgun (WGS) entry which is preliminary data.</text>
</comment>
<reference evidence="1 2" key="1">
    <citation type="submission" date="2018-10" db="EMBL/GenBank/DDBJ databases">
        <title>Comamonadaceae CDC group NO-1 genome sequencing and assembly.</title>
        <authorList>
            <person name="Bernier A.-M."/>
            <person name="Bernard K."/>
        </authorList>
    </citation>
    <scope>NUCLEOTIDE SEQUENCE [LARGE SCALE GENOMIC DNA]</scope>
    <source>
        <strain evidence="1 2">NML161473</strain>
    </source>
</reference>
<dbReference type="EMBL" id="RDQL01000013">
    <property type="protein sequence ID" value="RMW97788.1"/>
    <property type="molecule type" value="Genomic_DNA"/>
</dbReference>
<keyword evidence="2" id="KW-1185">Reference proteome</keyword>
<dbReference type="AlphaFoldDB" id="A0A3M6Q5U3"/>
<evidence type="ECO:0000313" key="2">
    <source>
        <dbReference type="Proteomes" id="UP000267035"/>
    </source>
</evidence>
<evidence type="ECO:0000313" key="1">
    <source>
        <dbReference type="EMBL" id="RMW97788.1"/>
    </source>
</evidence>
<protein>
    <recommendedName>
        <fullName evidence="3">DUF4304 domain-containing protein</fullName>
    </recommendedName>
</protein>
<sequence length="222" mass="25269">MRDYRRFARVAQACLRPVAEQMGYAPANSASFARQHPAGWHEIFWLHTRCSDSEDFSVCYGIAVTDLYFGQPPLALHEAPVVLHETLRNAAGGQAFGRANRVQVGASAQAIARLYPKQARPWLDHFTSWHDIATAFARKHYKWLDATQLGRYTAFSPMQATYALLLIRAGQPEVARHWLEESRRLLEANEHRDDWEAKFLQSITLALKELARAFAPPKTTNH</sequence>
<name>A0A3M6Q5U3_9BURK</name>